<name>A0A917BHA7_9ACTN</name>
<sequence>MSLSADASAWVNQKLAPLFVRYGRGLTLAGADLPRRRVRLGTRHGRIPAWVYEAPAARGTHVHLHGGAFMMRYPSMDDFLARFVAAEAGCRVVLPDYRVAPQVRYPVAHEQVHDAVLWAAGEWDEPVSVGGFSSGGNLAASAALQARDAGSVTPVLQVLGVPSTDVADDAKRTVTGARSMITPGLIASVRQTYFTDASRRAEAYASPLLAGRLEGLPPALVLTAEHDLLRAEGDAYAARLAEAGVATEHHVVPHADHYFLSSPEQARPWLDLVAGRIREALRG</sequence>
<dbReference type="InterPro" id="IPR029058">
    <property type="entry name" value="AB_hydrolase_fold"/>
</dbReference>
<evidence type="ECO:0000256" key="1">
    <source>
        <dbReference type="ARBA" id="ARBA00022801"/>
    </source>
</evidence>
<gene>
    <name evidence="3" type="ORF">GCM10011519_19360</name>
</gene>
<dbReference type="SUPFAM" id="SSF53474">
    <property type="entry name" value="alpha/beta-Hydrolases"/>
    <property type="match status" value="1"/>
</dbReference>
<evidence type="ECO:0000259" key="2">
    <source>
        <dbReference type="Pfam" id="PF07859"/>
    </source>
</evidence>
<dbReference type="PANTHER" id="PTHR48081">
    <property type="entry name" value="AB HYDROLASE SUPERFAMILY PROTEIN C4A8.06C"/>
    <property type="match status" value="1"/>
</dbReference>
<dbReference type="Pfam" id="PF07859">
    <property type="entry name" value="Abhydrolase_3"/>
    <property type="match status" value="1"/>
</dbReference>
<accession>A0A917BHA7</accession>
<comment type="caution">
    <text evidence="3">The sequence shown here is derived from an EMBL/GenBank/DDBJ whole genome shotgun (WGS) entry which is preliminary data.</text>
</comment>
<dbReference type="Gene3D" id="3.40.50.1820">
    <property type="entry name" value="alpha/beta hydrolase"/>
    <property type="match status" value="1"/>
</dbReference>
<feature type="domain" description="Alpha/beta hydrolase fold-3" evidence="2">
    <location>
        <begin position="62"/>
        <end position="260"/>
    </location>
</feature>
<dbReference type="InterPro" id="IPR050300">
    <property type="entry name" value="GDXG_lipolytic_enzyme"/>
</dbReference>
<proteinExistence type="predicted"/>
<dbReference type="Proteomes" id="UP000649179">
    <property type="component" value="Unassembled WGS sequence"/>
</dbReference>
<dbReference type="GO" id="GO:0016787">
    <property type="term" value="F:hydrolase activity"/>
    <property type="evidence" value="ECO:0007669"/>
    <property type="project" value="UniProtKB-KW"/>
</dbReference>
<dbReference type="RefSeq" id="WP_188779586.1">
    <property type="nucleotide sequence ID" value="NZ_BMKQ01000001.1"/>
</dbReference>
<dbReference type="EMBL" id="BMKQ01000001">
    <property type="protein sequence ID" value="GGF45587.1"/>
    <property type="molecule type" value="Genomic_DNA"/>
</dbReference>
<keyword evidence="4" id="KW-1185">Reference proteome</keyword>
<reference evidence="3" key="1">
    <citation type="journal article" date="2014" name="Int. J. Syst. Evol. Microbiol.">
        <title>Complete genome sequence of Corynebacterium casei LMG S-19264T (=DSM 44701T), isolated from a smear-ripened cheese.</title>
        <authorList>
            <consortium name="US DOE Joint Genome Institute (JGI-PGF)"/>
            <person name="Walter F."/>
            <person name="Albersmeier A."/>
            <person name="Kalinowski J."/>
            <person name="Ruckert C."/>
        </authorList>
    </citation>
    <scope>NUCLEOTIDE SEQUENCE</scope>
    <source>
        <strain evidence="3">CGMCC 1.16067</strain>
    </source>
</reference>
<evidence type="ECO:0000313" key="4">
    <source>
        <dbReference type="Proteomes" id="UP000649179"/>
    </source>
</evidence>
<organism evidence="3 4">
    <name type="scientific">Marmoricola endophyticus</name>
    <dbReference type="NCBI Taxonomy" id="2040280"/>
    <lineage>
        <taxon>Bacteria</taxon>
        <taxon>Bacillati</taxon>
        <taxon>Actinomycetota</taxon>
        <taxon>Actinomycetes</taxon>
        <taxon>Propionibacteriales</taxon>
        <taxon>Nocardioidaceae</taxon>
        <taxon>Marmoricola</taxon>
    </lineage>
</organism>
<protein>
    <submittedName>
        <fullName evidence="3">Lipase</fullName>
    </submittedName>
</protein>
<dbReference type="PANTHER" id="PTHR48081:SF8">
    <property type="entry name" value="ALPHA_BETA HYDROLASE FOLD-3 DOMAIN-CONTAINING PROTEIN-RELATED"/>
    <property type="match status" value="1"/>
</dbReference>
<evidence type="ECO:0000313" key="3">
    <source>
        <dbReference type="EMBL" id="GGF45587.1"/>
    </source>
</evidence>
<dbReference type="InterPro" id="IPR013094">
    <property type="entry name" value="AB_hydrolase_3"/>
</dbReference>
<reference evidence="3" key="2">
    <citation type="submission" date="2020-09" db="EMBL/GenBank/DDBJ databases">
        <authorList>
            <person name="Sun Q."/>
            <person name="Zhou Y."/>
        </authorList>
    </citation>
    <scope>NUCLEOTIDE SEQUENCE</scope>
    <source>
        <strain evidence="3">CGMCC 1.16067</strain>
    </source>
</reference>
<dbReference type="AlphaFoldDB" id="A0A917BHA7"/>
<keyword evidence="1" id="KW-0378">Hydrolase</keyword>